<evidence type="ECO:0000313" key="5">
    <source>
        <dbReference type="Proteomes" id="UP000199341"/>
    </source>
</evidence>
<comment type="similarity">
    <text evidence="1">Belongs to the bacterial solute-binding protein 1 family.</text>
</comment>
<dbReference type="EMBL" id="FNIE01000001">
    <property type="protein sequence ID" value="SDM82041.1"/>
    <property type="molecule type" value="Genomic_DNA"/>
</dbReference>
<dbReference type="Pfam" id="PF01547">
    <property type="entry name" value="SBP_bac_1"/>
    <property type="match status" value="1"/>
</dbReference>
<keyword evidence="3" id="KW-0732">Signal</keyword>
<dbReference type="GO" id="GO:1901982">
    <property type="term" value="F:maltose binding"/>
    <property type="evidence" value="ECO:0007669"/>
    <property type="project" value="TreeGrafter"/>
</dbReference>
<dbReference type="SUPFAM" id="SSF53850">
    <property type="entry name" value="Periplasmic binding protein-like II"/>
    <property type="match status" value="1"/>
</dbReference>
<organism evidence="4 5">
    <name type="scientific">Actinacidiphila guanduensis</name>
    <dbReference type="NCBI Taxonomy" id="310781"/>
    <lineage>
        <taxon>Bacteria</taxon>
        <taxon>Bacillati</taxon>
        <taxon>Actinomycetota</taxon>
        <taxon>Actinomycetes</taxon>
        <taxon>Kitasatosporales</taxon>
        <taxon>Streptomycetaceae</taxon>
        <taxon>Actinacidiphila</taxon>
    </lineage>
</organism>
<dbReference type="CDD" id="cd14750">
    <property type="entry name" value="PBP2_TMBP"/>
    <property type="match status" value="1"/>
</dbReference>
<protein>
    <submittedName>
        <fullName evidence="4">Carbohydrate ABC transporter substrate-binding protein, CUT1 family</fullName>
    </submittedName>
</protein>
<name>A0A1G9WCU8_9ACTN</name>
<dbReference type="OrthoDB" id="3495561at2"/>
<keyword evidence="2" id="KW-0813">Transport</keyword>
<reference evidence="4 5" key="1">
    <citation type="submission" date="2016-10" db="EMBL/GenBank/DDBJ databases">
        <authorList>
            <person name="de Groot N.N."/>
        </authorList>
    </citation>
    <scope>NUCLEOTIDE SEQUENCE [LARGE SCALE GENOMIC DNA]</scope>
    <source>
        <strain evidence="4 5">CGMCC 4.2022</strain>
    </source>
</reference>
<dbReference type="PANTHER" id="PTHR30061:SF50">
    <property type="entry name" value="MALTOSE_MALTODEXTRIN-BINDING PERIPLASMIC PROTEIN"/>
    <property type="match status" value="1"/>
</dbReference>
<evidence type="ECO:0000313" key="4">
    <source>
        <dbReference type="EMBL" id="SDM82041.1"/>
    </source>
</evidence>
<evidence type="ECO:0000256" key="3">
    <source>
        <dbReference type="ARBA" id="ARBA00022729"/>
    </source>
</evidence>
<dbReference type="GO" id="GO:0055052">
    <property type="term" value="C:ATP-binding cassette (ABC) transporter complex, substrate-binding subunit-containing"/>
    <property type="evidence" value="ECO:0007669"/>
    <property type="project" value="TreeGrafter"/>
</dbReference>
<proteinExistence type="inferred from homology"/>
<dbReference type="STRING" id="310781.SAMN05216259_101593"/>
<dbReference type="AlphaFoldDB" id="A0A1G9WCU8"/>
<accession>A0A1G9WCU8</accession>
<evidence type="ECO:0000256" key="1">
    <source>
        <dbReference type="ARBA" id="ARBA00008520"/>
    </source>
</evidence>
<evidence type="ECO:0000256" key="2">
    <source>
        <dbReference type="ARBA" id="ARBA00022448"/>
    </source>
</evidence>
<dbReference type="PANTHER" id="PTHR30061">
    <property type="entry name" value="MALTOSE-BINDING PERIPLASMIC PROTEIN"/>
    <property type="match status" value="1"/>
</dbReference>
<keyword evidence="5" id="KW-1185">Reference proteome</keyword>
<dbReference type="Proteomes" id="UP000199341">
    <property type="component" value="Unassembled WGS sequence"/>
</dbReference>
<dbReference type="GO" id="GO:0015768">
    <property type="term" value="P:maltose transport"/>
    <property type="evidence" value="ECO:0007669"/>
    <property type="project" value="TreeGrafter"/>
</dbReference>
<gene>
    <name evidence="4" type="ORF">SAMN05216259_101593</name>
</gene>
<dbReference type="Gene3D" id="3.40.190.10">
    <property type="entry name" value="Periplasmic binding protein-like II"/>
    <property type="match status" value="2"/>
</dbReference>
<dbReference type="InterPro" id="IPR006059">
    <property type="entry name" value="SBP"/>
</dbReference>
<dbReference type="GO" id="GO:0042956">
    <property type="term" value="P:maltodextrin transmembrane transport"/>
    <property type="evidence" value="ECO:0007669"/>
    <property type="project" value="TreeGrafter"/>
</dbReference>
<sequence>MLTANVGRNRLGRARVPRARRPYVARLTHWGDTVRRRLSWTGAAVAAATVATVGLSGCGASGSGSGGDARGPITFASGKDLTGAMPQLLAQWNKLHPDQKVTFIELSASPDDQRNSFVQDLQARSGKYDVMWDDVVWTSEFAAHGWLAPLDKAQVGGPGVLPAAVDTATYKGTMYGAPFMTNSALLYYRSDLVPKPPTTWAELQADCAVAKAHHMDCYAGQFAQYEGLTVNAAEAITSAGGSFLSPDGTKVTVDSPQARAGLQHLVDMFRNGDIPKAALTYQEQESANAFLSGKTMFLANWPYVYTAASAADSKIKGKFGMAQLPGPNGPGKASLGGIDLGVSAFSKHKQTAKDFVAWMQSESSQKILVKVMNQASVLSKLYTDPELTKASPYLPTLQKAELTAVPRPKTPAYNAVSLAIQKDVYAALQGKVSVDGAIKNLAGDLQQAIQSN</sequence>